<protein>
    <submittedName>
        <fullName evidence="1">Uncharacterized protein</fullName>
    </submittedName>
</protein>
<feature type="non-terminal residue" evidence="1">
    <location>
        <position position="1"/>
    </location>
</feature>
<dbReference type="EMBL" id="LAZR01043060">
    <property type="protein sequence ID" value="KKL08001.1"/>
    <property type="molecule type" value="Genomic_DNA"/>
</dbReference>
<evidence type="ECO:0000313" key="1">
    <source>
        <dbReference type="EMBL" id="KKL08001.1"/>
    </source>
</evidence>
<proteinExistence type="predicted"/>
<accession>A0A0F9CQQ2</accession>
<reference evidence="1" key="1">
    <citation type="journal article" date="2015" name="Nature">
        <title>Complex archaea that bridge the gap between prokaryotes and eukaryotes.</title>
        <authorList>
            <person name="Spang A."/>
            <person name="Saw J.H."/>
            <person name="Jorgensen S.L."/>
            <person name="Zaremba-Niedzwiedzka K."/>
            <person name="Martijn J."/>
            <person name="Lind A.E."/>
            <person name="van Eijk R."/>
            <person name="Schleper C."/>
            <person name="Guy L."/>
            <person name="Ettema T.J."/>
        </authorList>
    </citation>
    <scope>NUCLEOTIDE SEQUENCE</scope>
</reference>
<gene>
    <name evidence="1" type="ORF">LCGC14_2580330</name>
</gene>
<name>A0A0F9CQQ2_9ZZZZ</name>
<dbReference type="AlphaFoldDB" id="A0A0F9CQQ2"/>
<sequence>EKVRKETKKILWSGGWRTEAIVATCKKLA</sequence>
<organism evidence="1">
    <name type="scientific">marine sediment metagenome</name>
    <dbReference type="NCBI Taxonomy" id="412755"/>
    <lineage>
        <taxon>unclassified sequences</taxon>
        <taxon>metagenomes</taxon>
        <taxon>ecological metagenomes</taxon>
    </lineage>
</organism>
<comment type="caution">
    <text evidence="1">The sequence shown here is derived from an EMBL/GenBank/DDBJ whole genome shotgun (WGS) entry which is preliminary data.</text>
</comment>